<organism evidence="2">
    <name type="scientific">Graphocephala atropunctata</name>
    <dbReference type="NCBI Taxonomy" id="36148"/>
    <lineage>
        <taxon>Eukaryota</taxon>
        <taxon>Metazoa</taxon>
        <taxon>Ecdysozoa</taxon>
        <taxon>Arthropoda</taxon>
        <taxon>Hexapoda</taxon>
        <taxon>Insecta</taxon>
        <taxon>Pterygota</taxon>
        <taxon>Neoptera</taxon>
        <taxon>Paraneoptera</taxon>
        <taxon>Hemiptera</taxon>
        <taxon>Auchenorrhyncha</taxon>
        <taxon>Membracoidea</taxon>
        <taxon>Cicadellidae</taxon>
        <taxon>Cicadellinae</taxon>
        <taxon>Cicadellini</taxon>
        <taxon>Graphocephala</taxon>
    </lineage>
</organism>
<accession>A0A1B6LZG4</accession>
<sequence>MYEDFNTGEFKKSEEDDNSETWSYSYPSYSRFVNVTGKPKSRLGRNHNKPNRLTVYKDEGKTKEESNTNLASANSEYNSHLGESSNIQPPKTPGISWLRGDTFSASNPFTPSSSAYKYSNSIHDNHTIVNDSGIDVSSQSNFFLNLKNDPIQNPSCKRNLALSNTPFKSEENKGSTLKDLNQQLLKSSIPKPIFSFSSKDENKENNSYPRTKENKISKDISPLDPSWNQLKRICDAGISNNPLFTNTIVEQENVEAKNCVEKNTNNLLRSNIFAPFKFYDRGNEQKKEEEGSTNAPLDLSSGENLTNRNTGTTSYRYDQILEPVDPFKGTPTSLTNNLEQANNSTDKDDTAKQGDAISSILPKFLVPTNKLTSKDSCNDNLSSSSSSKNSSESHQPLNNQTLVVSSSIPQPYTGTLQSRNTASSQLSQSSKSGNQNDNFSQSSTSDTNFKDKHGLYSVQTKTTPLQSIVSKEDILPSCPIKSVSPSINKLPSEKIPSVDTGTCAQRSSSNQNQTISKHIEQPGNTNLYNPSVDSCMPCQSNEGQNLNIQTANLSRPIAEKCILPKVEDKEHDSVMFDKFAKPFPNIQKQPLTLVCTG</sequence>
<feature type="region of interest" description="Disordered" evidence="1">
    <location>
        <begin position="284"/>
        <end position="352"/>
    </location>
</feature>
<feature type="compositionally biased region" description="Basic and acidic residues" evidence="1">
    <location>
        <begin position="55"/>
        <end position="66"/>
    </location>
</feature>
<feature type="compositionally biased region" description="Polar residues" evidence="1">
    <location>
        <begin position="499"/>
        <end position="513"/>
    </location>
</feature>
<gene>
    <name evidence="2" type="ORF">g.5077</name>
</gene>
<feature type="region of interest" description="Disordered" evidence="1">
    <location>
        <begin position="195"/>
        <end position="220"/>
    </location>
</feature>
<evidence type="ECO:0000313" key="2">
    <source>
        <dbReference type="EMBL" id="JAT29035.1"/>
    </source>
</evidence>
<reference evidence="2" key="1">
    <citation type="submission" date="2015-11" db="EMBL/GenBank/DDBJ databases">
        <title>De novo transcriptome assembly of four potential Pierce s Disease insect vectors from Arizona vineyards.</title>
        <authorList>
            <person name="Tassone E.E."/>
        </authorList>
    </citation>
    <scope>NUCLEOTIDE SEQUENCE</scope>
</reference>
<feature type="compositionally biased region" description="Basic and acidic residues" evidence="1">
    <location>
        <begin position="198"/>
        <end position="218"/>
    </location>
</feature>
<feature type="non-terminal residue" evidence="2">
    <location>
        <position position="597"/>
    </location>
</feature>
<feature type="compositionally biased region" description="Polar residues" evidence="1">
    <location>
        <begin position="437"/>
        <end position="447"/>
    </location>
</feature>
<feature type="compositionally biased region" description="Low complexity" evidence="1">
    <location>
        <begin position="418"/>
        <end position="436"/>
    </location>
</feature>
<feature type="region of interest" description="Disordered" evidence="1">
    <location>
        <begin position="371"/>
        <end position="397"/>
    </location>
</feature>
<feature type="region of interest" description="Disordered" evidence="1">
    <location>
        <begin position="1"/>
        <end position="23"/>
    </location>
</feature>
<proteinExistence type="predicted"/>
<evidence type="ECO:0000256" key="1">
    <source>
        <dbReference type="SAM" id="MobiDB-lite"/>
    </source>
</evidence>
<dbReference type="EMBL" id="GEBQ01010942">
    <property type="protein sequence ID" value="JAT29035.1"/>
    <property type="molecule type" value="Transcribed_RNA"/>
</dbReference>
<feature type="compositionally biased region" description="Basic residues" evidence="1">
    <location>
        <begin position="39"/>
        <end position="50"/>
    </location>
</feature>
<feature type="region of interest" description="Disordered" evidence="1">
    <location>
        <begin position="491"/>
        <end position="513"/>
    </location>
</feature>
<protein>
    <submittedName>
        <fullName evidence="2">Uncharacterized protein</fullName>
    </submittedName>
</protein>
<dbReference type="AlphaFoldDB" id="A0A1B6LZG4"/>
<feature type="compositionally biased region" description="Polar residues" evidence="1">
    <location>
        <begin position="301"/>
        <end position="316"/>
    </location>
</feature>
<feature type="region of interest" description="Disordered" evidence="1">
    <location>
        <begin position="409"/>
        <end position="451"/>
    </location>
</feature>
<feature type="region of interest" description="Disordered" evidence="1">
    <location>
        <begin position="36"/>
        <end position="68"/>
    </location>
</feature>
<feature type="compositionally biased region" description="Polar residues" evidence="1">
    <location>
        <begin position="330"/>
        <end position="344"/>
    </location>
</feature>
<feature type="compositionally biased region" description="Low complexity" evidence="1">
    <location>
        <begin position="378"/>
        <end position="393"/>
    </location>
</feature>
<name>A0A1B6LZG4_9HEMI</name>